<protein>
    <recommendedName>
        <fullName evidence="5">FAR-17a/AIG1-like protein</fullName>
    </recommendedName>
</protein>
<feature type="transmembrane region" description="Helical" evidence="2">
    <location>
        <begin position="21"/>
        <end position="44"/>
    </location>
</feature>
<dbReference type="STRING" id="1093900.A0A507AWB6"/>
<dbReference type="PANTHER" id="PTHR12242">
    <property type="entry name" value="OS02G0130600 PROTEIN-RELATED"/>
    <property type="match status" value="1"/>
</dbReference>
<dbReference type="GO" id="GO:0016020">
    <property type="term" value="C:membrane"/>
    <property type="evidence" value="ECO:0007669"/>
    <property type="project" value="TreeGrafter"/>
</dbReference>
<feature type="transmembrane region" description="Helical" evidence="2">
    <location>
        <begin position="209"/>
        <end position="234"/>
    </location>
</feature>
<dbReference type="InParanoid" id="A0A507AWB6"/>
<organism evidence="3 4">
    <name type="scientific">Thyridium curvatum</name>
    <dbReference type="NCBI Taxonomy" id="1093900"/>
    <lineage>
        <taxon>Eukaryota</taxon>
        <taxon>Fungi</taxon>
        <taxon>Dikarya</taxon>
        <taxon>Ascomycota</taxon>
        <taxon>Pezizomycotina</taxon>
        <taxon>Sordariomycetes</taxon>
        <taxon>Sordariomycetidae</taxon>
        <taxon>Thyridiales</taxon>
        <taxon>Thyridiaceae</taxon>
        <taxon>Thyridium</taxon>
    </lineage>
</organism>
<dbReference type="OrthoDB" id="419711at2759"/>
<feature type="transmembrane region" description="Helical" evidence="2">
    <location>
        <begin position="169"/>
        <end position="188"/>
    </location>
</feature>
<dbReference type="RefSeq" id="XP_030991000.1">
    <property type="nucleotide sequence ID" value="XM_031144451.1"/>
</dbReference>
<feature type="transmembrane region" description="Helical" evidence="2">
    <location>
        <begin position="74"/>
        <end position="96"/>
    </location>
</feature>
<dbReference type="PANTHER" id="PTHR12242:SF1">
    <property type="entry name" value="MYND-TYPE DOMAIN-CONTAINING PROTEIN"/>
    <property type="match status" value="1"/>
</dbReference>
<feature type="compositionally biased region" description="Basic and acidic residues" evidence="1">
    <location>
        <begin position="251"/>
        <end position="285"/>
    </location>
</feature>
<dbReference type="AlphaFoldDB" id="A0A507AWB6"/>
<reference evidence="3 4" key="1">
    <citation type="submission" date="2019-06" db="EMBL/GenBank/DDBJ databases">
        <title>Draft genome sequence of the filamentous fungus Phialemoniopsis curvata isolated from diesel fuel.</title>
        <authorList>
            <person name="Varaljay V.A."/>
            <person name="Lyon W.J."/>
            <person name="Crouch A.L."/>
            <person name="Drake C.E."/>
            <person name="Hollomon J.M."/>
            <person name="Nadeau L.J."/>
            <person name="Nunn H.S."/>
            <person name="Stevenson B.S."/>
            <person name="Bojanowski C.L."/>
            <person name="Crookes-Goodson W.J."/>
        </authorList>
    </citation>
    <scope>NUCLEOTIDE SEQUENCE [LARGE SCALE GENOMIC DNA]</scope>
    <source>
        <strain evidence="3 4">D216</strain>
    </source>
</reference>
<evidence type="ECO:0000256" key="2">
    <source>
        <dbReference type="SAM" id="Phobius"/>
    </source>
</evidence>
<keyword evidence="2" id="KW-0472">Membrane</keyword>
<name>A0A507AWB6_9PEZI</name>
<dbReference type="Proteomes" id="UP000319257">
    <property type="component" value="Unassembled WGS sequence"/>
</dbReference>
<keyword evidence="2" id="KW-0812">Transmembrane</keyword>
<dbReference type="EMBL" id="SKBQ01000069">
    <property type="protein sequence ID" value="TPX09289.1"/>
    <property type="molecule type" value="Genomic_DNA"/>
</dbReference>
<keyword evidence="2" id="KW-1133">Transmembrane helix</keyword>
<sequence length="285" mass="32088">MARVFALGKDRWDPTNRFETSWILPPYVLGLCRALFFVVLLYNIGFYCTHERRGGCAAAANTFSYFTVLTYWGLAFYFAAAAAHTLTYAATGRALLDRLPRALQALHSAYYTSVVVYPFIVTVVYWGVLFRPGALAAPFDLFSNVSEHALNAGFALFEILVPRTAPPPWLHLLWLVVGLALYLALAYVTRATKGFYTYSFLDPRRNGGLVAAYVFGIAVGCAVVFALAWAAIWLRRWATEDKLGMRGKMSPKAEWRRRDDEDVEMTGHHQESWSERGKAVQESSR</sequence>
<accession>A0A507AWB6</accession>
<evidence type="ECO:0000313" key="3">
    <source>
        <dbReference type="EMBL" id="TPX09289.1"/>
    </source>
</evidence>
<feature type="transmembrane region" description="Helical" evidence="2">
    <location>
        <begin position="108"/>
        <end position="128"/>
    </location>
</feature>
<evidence type="ECO:0000256" key="1">
    <source>
        <dbReference type="SAM" id="MobiDB-lite"/>
    </source>
</evidence>
<gene>
    <name evidence="3" type="ORF">E0L32_009481</name>
</gene>
<comment type="caution">
    <text evidence="3">The sequence shown here is derived from an EMBL/GenBank/DDBJ whole genome shotgun (WGS) entry which is preliminary data.</text>
</comment>
<proteinExistence type="predicted"/>
<feature type="region of interest" description="Disordered" evidence="1">
    <location>
        <begin position="250"/>
        <end position="285"/>
    </location>
</feature>
<evidence type="ECO:0008006" key="5">
    <source>
        <dbReference type="Google" id="ProtNLM"/>
    </source>
</evidence>
<keyword evidence="4" id="KW-1185">Reference proteome</keyword>
<evidence type="ECO:0000313" key="4">
    <source>
        <dbReference type="Proteomes" id="UP000319257"/>
    </source>
</evidence>
<dbReference type="GeneID" id="41976928"/>